<name>A0A172U1L2_9BACT</name>
<feature type="chain" id="PRO_5008001562" description="Thioredoxin domain-containing protein" evidence="6">
    <location>
        <begin position="21"/>
        <end position="375"/>
    </location>
</feature>
<keyword evidence="6" id="KW-0732">Signal</keyword>
<feature type="coiled-coil region" evidence="5">
    <location>
        <begin position="122"/>
        <end position="168"/>
    </location>
</feature>
<dbReference type="GO" id="GO:0017004">
    <property type="term" value="P:cytochrome complex assembly"/>
    <property type="evidence" value="ECO:0007669"/>
    <property type="project" value="UniProtKB-KW"/>
</dbReference>
<comment type="subcellular location">
    <subcellularLocation>
        <location evidence="1">Cell envelope</location>
    </subcellularLocation>
</comment>
<protein>
    <recommendedName>
        <fullName evidence="7">Thioredoxin domain-containing protein</fullName>
    </recommendedName>
</protein>
<dbReference type="InterPro" id="IPR050553">
    <property type="entry name" value="Thioredoxin_ResA/DsbE_sf"/>
</dbReference>
<evidence type="ECO:0000256" key="3">
    <source>
        <dbReference type="ARBA" id="ARBA00023157"/>
    </source>
</evidence>
<dbReference type="STRING" id="1492898.SY85_24790"/>
<keyword evidence="4" id="KW-0676">Redox-active center</keyword>
<feature type="domain" description="Thioredoxin" evidence="7">
    <location>
        <begin position="234"/>
        <end position="375"/>
    </location>
</feature>
<dbReference type="Pfam" id="PF14289">
    <property type="entry name" value="DUF4369"/>
    <property type="match status" value="1"/>
</dbReference>
<evidence type="ECO:0000256" key="1">
    <source>
        <dbReference type="ARBA" id="ARBA00004196"/>
    </source>
</evidence>
<evidence type="ECO:0000256" key="4">
    <source>
        <dbReference type="ARBA" id="ARBA00023284"/>
    </source>
</evidence>
<dbReference type="Proteomes" id="UP000077177">
    <property type="component" value="Chromosome"/>
</dbReference>
<gene>
    <name evidence="8" type="ORF">SY85_24790</name>
</gene>
<feature type="signal peptide" evidence="6">
    <location>
        <begin position="1"/>
        <end position="20"/>
    </location>
</feature>
<organism evidence="8 9">
    <name type="scientific">Flavisolibacter tropicus</name>
    <dbReference type="NCBI Taxonomy" id="1492898"/>
    <lineage>
        <taxon>Bacteria</taxon>
        <taxon>Pseudomonadati</taxon>
        <taxon>Bacteroidota</taxon>
        <taxon>Chitinophagia</taxon>
        <taxon>Chitinophagales</taxon>
        <taxon>Chitinophagaceae</taxon>
        <taxon>Flavisolibacter</taxon>
    </lineage>
</organism>
<dbReference type="Pfam" id="PF00578">
    <property type="entry name" value="AhpC-TSA"/>
    <property type="match status" value="1"/>
</dbReference>
<dbReference type="SUPFAM" id="SSF52833">
    <property type="entry name" value="Thioredoxin-like"/>
    <property type="match status" value="1"/>
</dbReference>
<evidence type="ECO:0000256" key="6">
    <source>
        <dbReference type="SAM" id="SignalP"/>
    </source>
</evidence>
<dbReference type="PATRIC" id="fig|1492898.3.peg.5385"/>
<dbReference type="AlphaFoldDB" id="A0A172U1L2"/>
<sequence>MKKLALLLMMPTFILTRASAQEFKMDGRLNSFKPIEKIYFTYNNGEGSIFDSIQVKNGVFQIKGKLAEPVIAFMSIKYVLNAGETATDDFLQFYLEPAKINLTATSSLKNAKITGSKGQPDFERIKKKEKEYNQSLEKAQNNYAAARRAGDKNEMEKLEADMDQIKQAYAENVYADFLKKNPQTPIGLYLVSMYRSFRHDPDKTEALFKKLPANLQQYPSGVALKDRIKVDQNTSIGRYAMDFTQNDTSGNPVSLSSFKGKYVLVDFWASWCKPCRAENPNLVKAYNKYKDKNFTILGVSLDAPEGKGRWIKAIHDDGLTWNHVSDLKFWKNEVAVQYGINSVPQNLLIDPQGKIVAKNLRGEALEEKLTELIKL</sequence>
<dbReference type="PROSITE" id="PS51352">
    <property type="entry name" value="THIOREDOXIN_2"/>
    <property type="match status" value="1"/>
</dbReference>
<keyword evidence="9" id="KW-1185">Reference proteome</keyword>
<dbReference type="PANTHER" id="PTHR42852">
    <property type="entry name" value="THIOL:DISULFIDE INTERCHANGE PROTEIN DSBE"/>
    <property type="match status" value="1"/>
</dbReference>
<evidence type="ECO:0000256" key="5">
    <source>
        <dbReference type="SAM" id="Coils"/>
    </source>
</evidence>
<evidence type="ECO:0000313" key="9">
    <source>
        <dbReference type="Proteomes" id="UP000077177"/>
    </source>
</evidence>
<dbReference type="OrthoDB" id="750178at2"/>
<keyword evidence="5" id="KW-0175">Coiled coil</keyword>
<dbReference type="InterPro" id="IPR013766">
    <property type="entry name" value="Thioredoxin_domain"/>
</dbReference>
<keyword evidence="2" id="KW-0201">Cytochrome c-type biogenesis</keyword>
<reference evidence="8 9" key="2">
    <citation type="journal article" date="2016" name="Int. J. Syst. Evol. Microbiol.">
        <title>Flavisolibacter tropicus sp. nov., isolated from tropical soil.</title>
        <authorList>
            <person name="Lee J.J."/>
            <person name="Kang M.S."/>
            <person name="Kim G.S."/>
            <person name="Lee C.S."/>
            <person name="Lim S."/>
            <person name="Lee J."/>
            <person name="Roh S.H."/>
            <person name="Kang H."/>
            <person name="Ha J.M."/>
            <person name="Bae S."/>
            <person name="Jung H.Y."/>
            <person name="Kim M.K."/>
        </authorList>
    </citation>
    <scope>NUCLEOTIDE SEQUENCE [LARGE SCALE GENOMIC DNA]</scope>
    <source>
        <strain evidence="8 9">LCS9</strain>
    </source>
</reference>
<proteinExistence type="predicted"/>
<dbReference type="InterPro" id="IPR000866">
    <property type="entry name" value="AhpC/TSA"/>
</dbReference>
<dbReference type="KEGG" id="fla:SY85_24790"/>
<accession>A0A172U1L2</accession>
<evidence type="ECO:0000313" key="8">
    <source>
        <dbReference type="EMBL" id="ANE53200.1"/>
    </source>
</evidence>
<dbReference type="GO" id="GO:0016491">
    <property type="term" value="F:oxidoreductase activity"/>
    <property type="evidence" value="ECO:0007669"/>
    <property type="project" value="InterPro"/>
</dbReference>
<dbReference type="PANTHER" id="PTHR42852:SF6">
    <property type="entry name" value="THIOL:DISULFIDE INTERCHANGE PROTEIN DSBE"/>
    <property type="match status" value="1"/>
</dbReference>
<keyword evidence="3" id="KW-1015">Disulfide bond</keyword>
<dbReference type="Gene3D" id="3.40.30.10">
    <property type="entry name" value="Glutaredoxin"/>
    <property type="match status" value="1"/>
</dbReference>
<dbReference type="EMBL" id="CP011390">
    <property type="protein sequence ID" value="ANE53200.1"/>
    <property type="molecule type" value="Genomic_DNA"/>
</dbReference>
<evidence type="ECO:0000259" key="7">
    <source>
        <dbReference type="PROSITE" id="PS51352"/>
    </source>
</evidence>
<dbReference type="InterPro" id="IPR036249">
    <property type="entry name" value="Thioredoxin-like_sf"/>
</dbReference>
<dbReference type="CDD" id="cd02966">
    <property type="entry name" value="TlpA_like_family"/>
    <property type="match status" value="1"/>
</dbReference>
<dbReference type="RefSeq" id="WP_066409089.1">
    <property type="nucleotide sequence ID" value="NZ_CP011390.1"/>
</dbReference>
<dbReference type="GO" id="GO:0030313">
    <property type="term" value="C:cell envelope"/>
    <property type="evidence" value="ECO:0007669"/>
    <property type="project" value="UniProtKB-SubCell"/>
</dbReference>
<dbReference type="InterPro" id="IPR025380">
    <property type="entry name" value="DUF4369"/>
</dbReference>
<reference evidence="9" key="1">
    <citation type="submission" date="2015-01" db="EMBL/GenBank/DDBJ databases">
        <title>Flavisolibacter sp./LCS9/ whole genome sequencing.</title>
        <authorList>
            <person name="Kim M.K."/>
            <person name="Srinivasan S."/>
            <person name="Lee J.-J."/>
        </authorList>
    </citation>
    <scope>NUCLEOTIDE SEQUENCE [LARGE SCALE GENOMIC DNA]</scope>
    <source>
        <strain evidence="9">LCS9</strain>
    </source>
</reference>
<evidence type="ECO:0000256" key="2">
    <source>
        <dbReference type="ARBA" id="ARBA00022748"/>
    </source>
</evidence>
<dbReference type="GO" id="GO:0016209">
    <property type="term" value="F:antioxidant activity"/>
    <property type="evidence" value="ECO:0007669"/>
    <property type="project" value="InterPro"/>
</dbReference>